<dbReference type="AlphaFoldDB" id="F0YG63"/>
<evidence type="ECO:0000313" key="5">
    <source>
        <dbReference type="Proteomes" id="UP000002729"/>
    </source>
</evidence>
<dbReference type="InterPro" id="IPR015943">
    <property type="entry name" value="WD40/YVTN_repeat-like_dom_sf"/>
</dbReference>
<accession>F0YG63</accession>
<dbReference type="PANTHER" id="PTHR48070">
    <property type="entry name" value="ESTERASE OVCA2"/>
    <property type="match status" value="1"/>
</dbReference>
<reference evidence="4 5" key="1">
    <citation type="journal article" date="2011" name="Proc. Natl. Acad. Sci. U.S.A.">
        <title>Niche of harmful alga Aureococcus anophagefferens revealed through ecogenomics.</title>
        <authorList>
            <person name="Gobler C.J."/>
            <person name="Berry D.L."/>
            <person name="Dyhrman S.T."/>
            <person name="Wilhelm S.W."/>
            <person name="Salamov A."/>
            <person name="Lobanov A.V."/>
            <person name="Zhang Y."/>
            <person name="Collier J.L."/>
            <person name="Wurch L.L."/>
            <person name="Kustka A.B."/>
            <person name="Dill B.D."/>
            <person name="Shah M."/>
            <person name="VerBerkmoes N.C."/>
            <person name="Kuo A."/>
            <person name="Terry A."/>
            <person name="Pangilinan J."/>
            <person name="Lindquist E.A."/>
            <person name="Lucas S."/>
            <person name="Paulsen I.T."/>
            <person name="Hattenrath-Lehmann T.K."/>
            <person name="Talmage S.C."/>
            <person name="Walker E.A."/>
            <person name="Koch F."/>
            <person name="Burson A.M."/>
            <person name="Marcoval M.A."/>
            <person name="Tang Y.Z."/>
            <person name="Lecleir G.R."/>
            <person name="Coyne K.J."/>
            <person name="Berg G.M."/>
            <person name="Bertrand E.M."/>
            <person name="Saito M.A."/>
            <person name="Gladyshev V.N."/>
            <person name="Grigoriev I.V."/>
        </authorList>
    </citation>
    <scope>NUCLEOTIDE SEQUENCE [LARGE SCALE GENOMIC DNA]</scope>
    <source>
        <strain evidence="5">CCMP 1984</strain>
    </source>
</reference>
<evidence type="ECO:0000256" key="2">
    <source>
        <dbReference type="PROSITE-ProRule" id="PRU00221"/>
    </source>
</evidence>
<dbReference type="InterPro" id="IPR001680">
    <property type="entry name" value="WD40_rpt"/>
</dbReference>
<dbReference type="PROSITE" id="PS50082">
    <property type="entry name" value="WD_REPEATS_2"/>
    <property type="match status" value="1"/>
</dbReference>
<dbReference type="GeneID" id="20225632"/>
<dbReference type="OrthoDB" id="414698at2759"/>
<dbReference type="KEGG" id="aaf:AURANDRAFT_66062"/>
<evidence type="ECO:0000313" key="4">
    <source>
        <dbReference type="EMBL" id="EGB05842.1"/>
    </source>
</evidence>
<dbReference type="GO" id="GO:0016787">
    <property type="term" value="F:hydrolase activity"/>
    <property type="evidence" value="ECO:0007669"/>
    <property type="project" value="UniProtKB-KW"/>
</dbReference>
<protein>
    <recommendedName>
        <fullName evidence="3">Serine hydrolase domain-containing protein</fullName>
    </recommendedName>
</protein>
<proteinExistence type="predicted"/>
<dbReference type="Pfam" id="PF00400">
    <property type="entry name" value="WD40"/>
    <property type="match status" value="2"/>
</dbReference>
<dbReference type="Gene3D" id="3.40.50.1820">
    <property type="entry name" value="alpha/beta hydrolase"/>
    <property type="match status" value="1"/>
</dbReference>
<sequence length="709" mass="74830">MAAWVKKVPAPREAIIHAISFGPDNLFVVGDDEALTVYAAAGNGVVRRWDDLSTVLSAALLRLEDGAVVAAGGTMRGEIHLRSIAGDAAGRAALASGGGGVRALASDGSRLVAGDEDGRVRIWRVDAGLAPTLVFKVAAAPRPLSAAVEAVALRGRRLALALSVLGSHDGPLVSCYELPEDESPFEIDPEDSDGDDGDLGDALAIDYAGEPADPFAPVLVAKLDARADPASKCADAYAVDLDGDLLVAGGADGTLSLWRWRAGAPELLWRARCGTSVNAVSTRARRLLAVAVPAEGDSAILQLRDVGRGGAVSGPAALAVPRWGPTTTAGVAENCEGCGTSISWTGGWQSACPVCGPSAVVNACALSPDGAAALNEAMAGSPEYETEPGFGPEQSCRRWVRGPGCWVRDEPELLEPCKTILEGGTEVQCVADSNDEYDGVERVKIFKPCDGWVARGMISHVRTQRAPRPTRKPRILCLHGSRSSARLFEKQLAHARGLLDAELFFVDGPFRSKAGPPDSRCKPFVDEAAWKTTPNFSWWEGGKPEVAMDCFQHVFDAYHHHECDALLGFSGGAAVACQMPKWIEGVKFVVLVGAVGEKAIQFLDKNCPTFHALDPSATWGAMSHRISFHWKIATLGKHAEGDKIPADAKVYKKLNAFMAEFVGGHLPHHEELYDHQAGDRNGTVVQLNADGGFSVGGRAPSSGAVLRAV</sequence>
<dbReference type="Pfam" id="PF03959">
    <property type="entry name" value="FSH1"/>
    <property type="match status" value="1"/>
</dbReference>
<keyword evidence="5" id="KW-1185">Reference proteome</keyword>
<dbReference type="SUPFAM" id="SSF53474">
    <property type="entry name" value="alpha/beta-Hydrolases"/>
    <property type="match status" value="1"/>
</dbReference>
<keyword evidence="2" id="KW-0853">WD repeat</keyword>
<dbReference type="InParanoid" id="F0YG63"/>
<dbReference type="Gene3D" id="2.130.10.10">
    <property type="entry name" value="YVTN repeat-like/Quinoprotein amine dehydrogenase"/>
    <property type="match status" value="2"/>
</dbReference>
<dbReference type="RefSeq" id="XP_009039386.1">
    <property type="nucleotide sequence ID" value="XM_009041138.1"/>
</dbReference>
<evidence type="ECO:0000259" key="3">
    <source>
        <dbReference type="Pfam" id="PF03959"/>
    </source>
</evidence>
<dbReference type="SUPFAM" id="SSF63829">
    <property type="entry name" value="Calcium-dependent phosphotriesterase"/>
    <property type="match status" value="1"/>
</dbReference>
<dbReference type="EMBL" id="GL833138">
    <property type="protein sequence ID" value="EGB05842.1"/>
    <property type="molecule type" value="Genomic_DNA"/>
</dbReference>
<feature type="domain" description="Serine hydrolase" evidence="3">
    <location>
        <begin position="471"/>
        <end position="581"/>
    </location>
</feature>
<name>F0YG63_AURAN</name>
<dbReference type="InterPro" id="IPR005645">
    <property type="entry name" value="FSH-like_dom"/>
</dbReference>
<dbReference type="GO" id="GO:0005737">
    <property type="term" value="C:cytoplasm"/>
    <property type="evidence" value="ECO:0007669"/>
    <property type="project" value="TreeGrafter"/>
</dbReference>
<feature type="repeat" description="WD" evidence="2">
    <location>
        <begin position="103"/>
        <end position="128"/>
    </location>
</feature>
<gene>
    <name evidence="4" type="ORF">AURANDRAFT_66062</name>
</gene>
<dbReference type="InterPro" id="IPR029058">
    <property type="entry name" value="AB_hydrolase_fold"/>
</dbReference>
<dbReference type="GO" id="GO:0005634">
    <property type="term" value="C:nucleus"/>
    <property type="evidence" value="ECO:0007669"/>
    <property type="project" value="TreeGrafter"/>
</dbReference>
<dbReference type="PANTHER" id="PTHR48070:SF6">
    <property type="entry name" value="ESTERASE OVCA2"/>
    <property type="match status" value="1"/>
</dbReference>
<organism evidence="5">
    <name type="scientific">Aureococcus anophagefferens</name>
    <name type="common">Harmful bloom alga</name>
    <dbReference type="NCBI Taxonomy" id="44056"/>
    <lineage>
        <taxon>Eukaryota</taxon>
        <taxon>Sar</taxon>
        <taxon>Stramenopiles</taxon>
        <taxon>Ochrophyta</taxon>
        <taxon>Pelagophyceae</taxon>
        <taxon>Pelagomonadales</taxon>
        <taxon>Pelagomonadaceae</taxon>
        <taxon>Aureococcus</taxon>
    </lineage>
</organism>
<dbReference type="Proteomes" id="UP000002729">
    <property type="component" value="Unassembled WGS sequence"/>
</dbReference>
<keyword evidence="1" id="KW-0378">Hydrolase</keyword>
<dbReference type="InterPro" id="IPR050593">
    <property type="entry name" value="LovG"/>
</dbReference>
<evidence type="ECO:0000256" key="1">
    <source>
        <dbReference type="ARBA" id="ARBA00022801"/>
    </source>
</evidence>